<dbReference type="Proteomes" id="UP001219525">
    <property type="component" value="Unassembled WGS sequence"/>
</dbReference>
<keyword evidence="4" id="KW-1185">Reference proteome</keyword>
<dbReference type="InterPro" id="IPR041457">
    <property type="entry name" value="CxC2_KDZ-assoc"/>
</dbReference>
<organism evidence="3 4">
    <name type="scientific">Mycena pura</name>
    <dbReference type="NCBI Taxonomy" id="153505"/>
    <lineage>
        <taxon>Eukaryota</taxon>
        <taxon>Fungi</taxon>
        <taxon>Dikarya</taxon>
        <taxon>Basidiomycota</taxon>
        <taxon>Agaricomycotina</taxon>
        <taxon>Agaricomycetes</taxon>
        <taxon>Agaricomycetidae</taxon>
        <taxon>Agaricales</taxon>
        <taxon>Marasmiineae</taxon>
        <taxon>Mycenaceae</taxon>
        <taxon>Mycena</taxon>
    </lineage>
</organism>
<evidence type="ECO:0000256" key="1">
    <source>
        <dbReference type="SAM" id="MobiDB-lite"/>
    </source>
</evidence>
<comment type="caution">
    <text evidence="3">The sequence shown here is derived from an EMBL/GenBank/DDBJ whole genome shotgun (WGS) entry which is preliminary data.</text>
</comment>
<dbReference type="Pfam" id="PF18758">
    <property type="entry name" value="KDZ"/>
    <property type="match status" value="1"/>
</dbReference>
<gene>
    <name evidence="3" type="ORF">GGX14DRAFT_365253</name>
</gene>
<dbReference type="PANTHER" id="PTHR33096">
    <property type="entry name" value="CXC2 DOMAIN-CONTAINING PROTEIN"/>
    <property type="match status" value="1"/>
</dbReference>
<dbReference type="Pfam" id="PF18803">
    <property type="entry name" value="CxC2"/>
    <property type="match status" value="1"/>
</dbReference>
<feature type="compositionally biased region" description="Acidic residues" evidence="1">
    <location>
        <begin position="690"/>
        <end position="701"/>
    </location>
</feature>
<dbReference type="EMBL" id="JARJCW010000033">
    <property type="protein sequence ID" value="KAJ7208635.1"/>
    <property type="molecule type" value="Genomic_DNA"/>
</dbReference>
<dbReference type="PANTHER" id="PTHR33096:SF1">
    <property type="entry name" value="CXC1-LIKE CYSTEINE CLUSTER ASSOCIATED WITH KDZ TRANSPOSASES DOMAIN-CONTAINING PROTEIN"/>
    <property type="match status" value="1"/>
</dbReference>
<reference evidence="3" key="1">
    <citation type="submission" date="2023-03" db="EMBL/GenBank/DDBJ databases">
        <title>Massive genome expansion in bonnet fungi (Mycena s.s.) driven by repeated elements and novel gene families across ecological guilds.</title>
        <authorList>
            <consortium name="Lawrence Berkeley National Laboratory"/>
            <person name="Harder C.B."/>
            <person name="Miyauchi S."/>
            <person name="Viragh M."/>
            <person name="Kuo A."/>
            <person name="Thoen E."/>
            <person name="Andreopoulos B."/>
            <person name="Lu D."/>
            <person name="Skrede I."/>
            <person name="Drula E."/>
            <person name="Henrissat B."/>
            <person name="Morin E."/>
            <person name="Kohler A."/>
            <person name="Barry K."/>
            <person name="LaButti K."/>
            <person name="Morin E."/>
            <person name="Salamov A."/>
            <person name="Lipzen A."/>
            <person name="Mereny Z."/>
            <person name="Hegedus B."/>
            <person name="Baldrian P."/>
            <person name="Stursova M."/>
            <person name="Weitz H."/>
            <person name="Taylor A."/>
            <person name="Grigoriev I.V."/>
            <person name="Nagy L.G."/>
            <person name="Martin F."/>
            <person name="Kauserud H."/>
        </authorList>
    </citation>
    <scope>NUCLEOTIDE SEQUENCE</scope>
    <source>
        <strain evidence="3">9144</strain>
    </source>
</reference>
<evidence type="ECO:0000313" key="3">
    <source>
        <dbReference type="EMBL" id="KAJ7208635.1"/>
    </source>
</evidence>
<dbReference type="AlphaFoldDB" id="A0AAD6VD54"/>
<sequence>MEGWKTHHRASYLQRIISGEACPEPSLCTRCGGSDGLYRCGHCTGRAIWCEACCLKVHQTSPFHRPRKWNGKYFKKIDLDHIGFTIFLGHGGKPCPNLPSRTTYTAAPCPVDDDGDALMDTSEDNEGWEDEVQTGFIGDRLRIVDTTGIFERRVRWCCCVGEEGAVIPPDIQLLDTHLYPATSDRPSTAFTFNVLNEFMIDALECKTSAMSFLSKLRRLTDRVFPLSTANVYPAFMRCSRQWRNLTSLKHAGMAHEPERERRPGDLGLKCVTCPQLGVNVSMEEFTASPDQYLYRPQAVVDGNFKLDNLKMRNPGDDVRLSDGEMFCVGSVLYDEHVRITPEKKQRSNCNNHRAVNETNAKRKDVDSTGIGAVACARHGCFYRHSVVGFKLGEKQVNIDYAISEVFRQLPSEIKQFLLMYDISCQWILHWMERFMQGEYLLYREDLELSAAVGKFHLGAHVLECFWEFSLNFMDGAGQVDGEILETLWASLDKVVGSTRSMSRAHRQEVLDDYMNDSNWKKIVGSVNALIEKMDRADDGLASTLEAFHQLSLRVGDDLIASWEQEERDALGPGGIGRKIYKAEKEDDPGLAEMCLRLTETEKKNTGQLSGSINILTEGLNIEQAQNNLAIFISSFGKRQTAAQKRDVIGKRDHLQKRVTTFNKSMTLFMHKHQPDESDDEHEDGHHNGESESEDHSEDDDPILGLSDSDSDEERDVEATEDDDDEGTTALAESMRLSLPSNTKQSPANSVLISLRKQEAALREGQINDSLRKLRLALGDKAWMLRNTVRDAPGGKEKLRAWSSVKTKDKEVRRHVKQYTQASAALRRMGMGAQWKPITKEDLKMPGDITEANRTGQRSSVLAWFWRLEDGEAVGEMAQSGKMSEFYRVNWLRAKARVARWEEENKFVSNEMVWTVNSFKHEQNLWKARAEVANDSQLGLLAYAEKQADLWADFAVHAQRMFAWARGTPKKARWRQKGPSSALVTVA</sequence>
<accession>A0AAD6VD54</accession>
<proteinExistence type="predicted"/>
<dbReference type="InterPro" id="IPR040521">
    <property type="entry name" value="KDZ"/>
</dbReference>
<feature type="compositionally biased region" description="Acidic residues" evidence="1">
    <location>
        <begin position="708"/>
        <end position="726"/>
    </location>
</feature>
<feature type="region of interest" description="Disordered" evidence="1">
    <location>
        <begin position="672"/>
        <end position="727"/>
    </location>
</feature>
<protein>
    <recommendedName>
        <fullName evidence="2">CxC2-like cysteine cluster KDZ transposase-associated domain-containing protein</fullName>
    </recommendedName>
</protein>
<name>A0AAD6VD54_9AGAR</name>
<feature type="domain" description="CxC2-like cysteine cluster KDZ transposase-associated" evidence="2">
    <location>
        <begin position="138"/>
        <end position="222"/>
    </location>
</feature>
<evidence type="ECO:0000313" key="4">
    <source>
        <dbReference type="Proteomes" id="UP001219525"/>
    </source>
</evidence>
<evidence type="ECO:0000259" key="2">
    <source>
        <dbReference type="Pfam" id="PF18803"/>
    </source>
</evidence>